<name>A0ABV0JJV0_9CYAN</name>
<dbReference type="InterPro" id="IPR054728">
    <property type="entry name" value="RsmB-like_ferredoxin"/>
</dbReference>
<evidence type="ECO:0000256" key="6">
    <source>
        <dbReference type="SAM" id="MobiDB-lite"/>
    </source>
</evidence>
<sequence>MEQNPRQIAFIALRDVHRGAFADVALDRVLRKADLSAPDRRLVTELVYGSVRRVRSLDFLIDRLGKKKSHQQPPDLRSILHLGLYQLAYLSQIPAWAAVNTTVELAKENGFSGLSRFVNGLLRQYIRLVETNAIASLELPENPIQHLGILHSYPDWIIEAWLNELGKTETEQLCQWLNQPPTIDLRINTLCTSIEEVEAAMQAASVGVTRVPYLPQALRLTNTKAEERGDAGTPGLGTGGWGLGEESSRVPNPQSPIPNPQSPIPNPQSRIPNSQSPIPNPKSKIEKLPGFSEGWWTVQDSSAQLVSYLLDPQPGEVVIDACAAPGGKTTHIAELMGDNGAVWACDKTASRLRKLKENAERLGLQSIQIQLGDSRSLTQFINTGDRVLLDAPCSGLGTLHRHADARWRQTPDTVRELSQLQGELLDQVATWVKPGGILVYATCTLHPLENEGVIHSFLERHQEWQISPPNPNSPFSAFSTPAGWIKVWPHRHQMDGFFMVRLQQKH</sequence>
<accession>A0ABV0JJV0</accession>
<evidence type="ECO:0000313" key="8">
    <source>
        <dbReference type="EMBL" id="MEP0863716.1"/>
    </source>
</evidence>
<evidence type="ECO:0000313" key="9">
    <source>
        <dbReference type="Proteomes" id="UP001442494"/>
    </source>
</evidence>
<feature type="binding site" evidence="5">
    <location>
        <position position="373"/>
    </location>
    <ligand>
        <name>S-adenosyl-L-methionine</name>
        <dbReference type="ChEBI" id="CHEBI:59789"/>
    </ligand>
</feature>
<keyword evidence="4 5" id="KW-0694">RNA-binding</keyword>
<keyword evidence="2 5" id="KW-0808">Transferase</keyword>
<dbReference type="InterPro" id="IPR023267">
    <property type="entry name" value="RCMT"/>
</dbReference>
<dbReference type="CDD" id="cd02440">
    <property type="entry name" value="AdoMet_MTases"/>
    <property type="match status" value="1"/>
</dbReference>
<evidence type="ECO:0000256" key="5">
    <source>
        <dbReference type="PROSITE-ProRule" id="PRU01023"/>
    </source>
</evidence>
<comment type="caution">
    <text evidence="8">The sequence shown here is derived from an EMBL/GenBank/DDBJ whole genome shotgun (WGS) entry which is preliminary data.</text>
</comment>
<dbReference type="InterPro" id="IPR048019">
    <property type="entry name" value="RsmB-like_N"/>
</dbReference>
<evidence type="ECO:0000256" key="1">
    <source>
        <dbReference type="ARBA" id="ARBA00022603"/>
    </source>
</evidence>
<feature type="binding site" evidence="5">
    <location>
        <position position="390"/>
    </location>
    <ligand>
        <name>S-adenosyl-L-methionine</name>
        <dbReference type="ChEBI" id="CHEBI:59789"/>
    </ligand>
</feature>
<dbReference type="Gene3D" id="1.10.940.10">
    <property type="entry name" value="NusB-like"/>
    <property type="match status" value="1"/>
</dbReference>
<dbReference type="InterPro" id="IPR001678">
    <property type="entry name" value="MeTrfase_RsmB-F_NOP2_dom"/>
</dbReference>
<evidence type="ECO:0000259" key="7">
    <source>
        <dbReference type="PROSITE" id="PS51686"/>
    </source>
</evidence>
<feature type="domain" description="SAM-dependent MTase RsmB/NOP-type" evidence="7">
    <location>
        <begin position="206"/>
        <end position="505"/>
    </location>
</feature>
<keyword evidence="9" id="KW-1185">Reference proteome</keyword>
<evidence type="ECO:0000256" key="3">
    <source>
        <dbReference type="ARBA" id="ARBA00022691"/>
    </source>
</evidence>
<dbReference type="Pfam" id="PF22458">
    <property type="entry name" value="RsmF-B_ferredox"/>
    <property type="match status" value="1"/>
</dbReference>
<dbReference type="PRINTS" id="PR02008">
    <property type="entry name" value="RCMTFAMILY"/>
</dbReference>
<dbReference type="SUPFAM" id="SSF53335">
    <property type="entry name" value="S-adenosyl-L-methionine-dependent methyltransferases"/>
    <property type="match status" value="1"/>
</dbReference>
<dbReference type="PROSITE" id="PS51686">
    <property type="entry name" value="SAM_MT_RSMB_NOP"/>
    <property type="match status" value="1"/>
</dbReference>
<reference evidence="8 9" key="1">
    <citation type="submission" date="2022-04" db="EMBL/GenBank/DDBJ databases">
        <title>Positive selection, recombination, and allopatry shape intraspecific diversity of widespread and dominant cyanobacteria.</title>
        <authorList>
            <person name="Wei J."/>
            <person name="Shu W."/>
            <person name="Hu C."/>
        </authorList>
    </citation>
    <scope>NUCLEOTIDE SEQUENCE [LARGE SCALE GENOMIC DNA]</scope>
    <source>
        <strain evidence="8 9">GB2-A5</strain>
    </source>
</reference>
<dbReference type="Pfam" id="PF01189">
    <property type="entry name" value="Methyltr_RsmB-F"/>
    <property type="match status" value="1"/>
</dbReference>
<keyword evidence="3 5" id="KW-0949">S-adenosyl-L-methionine</keyword>
<feature type="binding site" evidence="5">
    <location>
        <position position="346"/>
    </location>
    <ligand>
        <name>S-adenosyl-L-methionine</name>
        <dbReference type="ChEBI" id="CHEBI:59789"/>
    </ligand>
</feature>
<dbReference type="Pfam" id="PF01029">
    <property type="entry name" value="NusB"/>
    <property type="match status" value="1"/>
</dbReference>
<feature type="binding site" evidence="5">
    <location>
        <begin position="322"/>
        <end position="328"/>
    </location>
    <ligand>
        <name>S-adenosyl-L-methionine</name>
        <dbReference type="ChEBI" id="CHEBI:59789"/>
    </ligand>
</feature>
<dbReference type="PANTHER" id="PTHR22807:SF53">
    <property type="entry name" value="RIBOSOMAL RNA SMALL SUBUNIT METHYLTRANSFERASE B-RELATED"/>
    <property type="match status" value="1"/>
</dbReference>
<gene>
    <name evidence="8" type="ORF">NDI37_04455</name>
</gene>
<feature type="region of interest" description="Disordered" evidence="6">
    <location>
        <begin position="222"/>
        <end position="283"/>
    </location>
</feature>
<dbReference type="InterPro" id="IPR049560">
    <property type="entry name" value="MeTrfase_RsmB-F_NOP2_cat"/>
</dbReference>
<dbReference type="CDD" id="cd00620">
    <property type="entry name" value="Methyltransferase_Sun"/>
    <property type="match status" value="1"/>
</dbReference>
<dbReference type="Gene3D" id="3.40.50.150">
    <property type="entry name" value="Vaccinia Virus protein VP39"/>
    <property type="match status" value="1"/>
</dbReference>
<dbReference type="Proteomes" id="UP001442494">
    <property type="component" value="Unassembled WGS sequence"/>
</dbReference>
<keyword evidence="1 5" id="KW-0489">Methyltransferase</keyword>
<comment type="similarity">
    <text evidence="5">Belongs to the class I-like SAM-binding methyltransferase superfamily. RsmB/NOP family.</text>
</comment>
<feature type="active site" description="Nucleophile" evidence="5">
    <location>
        <position position="443"/>
    </location>
</feature>
<dbReference type="InterPro" id="IPR035926">
    <property type="entry name" value="NusB-like_sf"/>
</dbReference>
<feature type="compositionally biased region" description="Pro residues" evidence="6">
    <location>
        <begin position="253"/>
        <end position="266"/>
    </location>
</feature>
<dbReference type="RefSeq" id="WP_242023770.1">
    <property type="nucleotide sequence ID" value="NZ_JAMPKK010000006.1"/>
</dbReference>
<evidence type="ECO:0000256" key="4">
    <source>
        <dbReference type="ARBA" id="ARBA00022884"/>
    </source>
</evidence>
<organism evidence="8 9">
    <name type="scientific">Funiculus sociatus GB2-A5</name>
    <dbReference type="NCBI Taxonomy" id="2933946"/>
    <lineage>
        <taxon>Bacteria</taxon>
        <taxon>Bacillati</taxon>
        <taxon>Cyanobacteriota</taxon>
        <taxon>Cyanophyceae</taxon>
        <taxon>Coleofasciculales</taxon>
        <taxon>Coleofasciculaceae</taxon>
        <taxon>Funiculus</taxon>
    </lineage>
</organism>
<proteinExistence type="inferred from homology"/>
<dbReference type="PANTHER" id="PTHR22807">
    <property type="entry name" value="NOP2 YEAST -RELATED NOL1/NOP2/FMU SUN DOMAIN-CONTAINING"/>
    <property type="match status" value="1"/>
</dbReference>
<dbReference type="SUPFAM" id="SSF48013">
    <property type="entry name" value="NusB-like"/>
    <property type="match status" value="1"/>
</dbReference>
<dbReference type="EMBL" id="JAMPKK010000006">
    <property type="protein sequence ID" value="MEP0863716.1"/>
    <property type="molecule type" value="Genomic_DNA"/>
</dbReference>
<feature type="compositionally biased region" description="Gly residues" evidence="6">
    <location>
        <begin position="232"/>
        <end position="243"/>
    </location>
</feature>
<dbReference type="InterPro" id="IPR006027">
    <property type="entry name" value="NusB_RsmB_TIM44"/>
</dbReference>
<protein>
    <submittedName>
        <fullName evidence="8">16S rRNA (Cytosine(967)-C(5))-methyltransferase</fullName>
    </submittedName>
</protein>
<dbReference type="InterPro" id="IPR029063">
    <property type="entry name" value="SAM-dependent_MTases_sf"/>
</dbReference>
<evidence type="ECO:0000256" key="2">
    <source>
        <dbReference type="ARBA" id="ARBA00022679"/>
    </source>
</evidence>